<reference evidence="4" key="1">
    <citation type="journal article" date="2019" name="Int. J. Syst. Evol. Microbiol.">
        <title>The Global Catalogue of Microorganisms (GCM) 10K type strain sequencing project: providing services to taxonomists for standard genome sequencing and annotation.</title>
        <authorList>
            <consortium name="The Broad Institute Genomics Platform"/>
            <consortium name="The Broad Institute Genome Sequencing Center for Infectious Disease"/>
            <person name="Wu L."/>
            <person name="Ma J."/>
        </authorList>
    </citation>
    <scope>NUCLEOTIDE SEQUENCE [LARGE SCALE GENOMIC DNA]</scope>
    <source>
        <strain evidence="4">CGMCC 1.10131</strain>
    </source>
</reference>
<protein>
    <recommendedName>
        <fullName evidence="2">PglD N-terminal domain-containing protein</fullName>
    </recommendedName>
</protein>
<accession>A0ABQ1I2L1</accession>
<dbReference type="InterPro" id="IPR050179">
    <property type="entry name" value="Trans_hexapeptide_repeat"/>
</dbReference>
<dbReference type="InterPro" id="IPR001451">
    <property type="entry name" value="Hexapep"/>
</dbReference>
<gene>
    <name evidence="3" type="ORF">GCM10007414_24870</name>
</gene>
<dbReference type="Pfam" id="PF00132">
    <property type="entry name" value="Hexapep"/>
    <property type="match status" value="1"/>
</dbReference>
<sequence>MKKLIIFGAGDLARLVSFYIEELNETKIIAYSVDDKYYTSETYLGKPLIPYSRIKRYAGTLNTPPLLVTIGYADMKARETIFKRIKNDGFTTTNFIGSKLAKTCKLGTNNIILPNVQIEPFTEIGDNNIFWNGSHVCHDASINSHNFFAANSLIGGNVIIKNGCFIAFNSTVIQNVTVEDDTLLGAGAVLTESNKKNRKYLGCPAKEVGKNTRGIKL</sequence>
<evidence type="ECO:0000313" key="3">
    <source>
        <dbReference type="EMBL" id="GGB10527.1"/>
    </source>
</evidence>
<dbReference type="SUPFAM" id="SSF51161">
    <property type="entry name" value="Trimeric LpxA-like enzymes"/>
    <property type="match status" value="1"/>
</dbReference>
<evidence type="ECO:0000313" key="4">
    <source>
        <dbReference type="Proteomes" id="UP000651977"/>
    </source>
</evidence>
<dbReference type="RefSeq" id="WP_055732090.1">
    <property type="nucleotide sequence ID" value="NZ_BMDY01000014.1"/>
</dbReference>
<comment type="similarity">
    <text evidence="1">Belongs to the transferase hexapeptide repeat family.</text>
</comment>
<dbReference type="InterPro" id="IPR011004">
    <property type="entry name" value="Trimer_LpxA-like_sf"/>
</dbReference>
<comment type="caution">
    <text evidence="3">The sequence shown here is derived from an EMBL/GenBank/DDBJ whole genome shotgun (WGS) entry which is preliminary data.</text>
</comment>
<feature type="domain" description="PglD N-terminal" evidence="2">
    <location>
        <begin position="3"/>
        <end position="84"/>
    </location>
</feature>
<organism evidence="3 4">
    <name type="scientific">Agarivorans gilvus</name>
    <dbReference type="NCBI Taxonomy" id="680279"/>
    <lineage>
        <taxon>Bacteria</taxon>
        <taxon>Pseudomonadati</taxon>
        <taxon>Pseudomonadota</taxon>
        <taxon>Gammaproteobacteria</taxon>
        <taxon>Alteromonadales</taxon>
        <taxon>Alteromonadaceae</taxon>
        <taxon>Agarivorans</taxon>
    </lineage>
</organism>
<dbReference type="InterPro" id="IPR041561">
    <property type="entry name" value="PglD_N"/>
</dbReference>
<dbReference type="Pfam" id="PF17836">
    <property type="entry name" value="PglD_N"/>
    <property type="match status" value="1"/>
</dbReference>
<dbReference type="PANTHER" id="PTHR43300:SF4">
    <property type="entry name" value="ACYL-[ACYL-CARRIER-PROTEIN]--UDP-N-ACETYLGLUCOSAMINE O-ACYLTRANSFERASE"/>
    <property type="match status" value="1"/>
</dbReference>
<dbReference type="Gene3D" id="2.160.10.10">
    <property type="entry name" value="Hexapeptide repeat proteins"/>
    <property type="match status" value="1"/>
</dbReference>
<dbReference type="Gene3D" id="3.40.50.20">
    <property type="match status" value="1"/>
</dbReference>
<evidence type="ECO:0000256" key="1">
    <source>
        <dbReference type="ARBA" id="ARBA00007274"/>
    </source>
</evidence>
<dbReference type="InterPro" id="IPR020019">
    <property type="entry name" value="AcTrfase_PglD-like"/>
</dbReference>
<dbReference type="EMBL" id="BMDY01000014">
    <property type="protein sequence ID" value="GGB10527.1"/>
    <property type="molecule type" value="Genomic_DNA"/>
</dbReference>
<dbReference type="Proteomes" id="UP000651977">
    <property type="component" value="Unassembled WGS sequence"/>
</dbReference>
<name>A0ABQ1I2L1_9ALTE</name>
<keyword evidence="4" id="KW-1185">Reference proteome</keyword>
<proteinExistence type="inferred from homology"/>
<evidence type="ECO:0000259" key="2">
    <source>
        <dbReference type="Pfam" id="PF17836"/>
    </source>
</evidence>
<dbReference type="PANTHER" id="PTHR43300">
    <property type="entry name" value="ACETYLTRANSFERASE"/>
    <property type="match status" value="1"/>
</dbReference>
<dbReference type="CDD" id="cd03360">
    <property type="entry name" value="LbH_AT_putative"/>
    <property type="match status" value="1"/>
</dbReference>